<dbReference type="Proteomes" id="UP000076738">
    <property type="component" value="Unassembled WGS sequence"/>
</dbReference>
<feature type="transmembrane region" description="Helical" evidence="2">
    <location>
        <begin position="354"/>
        <end position="376"/>
    </location>
</feature>
<keyword evidence="5" id="KW-1185">Reference proteome</keyword>
<dbReference type="AlphaFoldDB" id="A0A167MM35"/>
<proteinExistence type="predicted"/>
<name>A0A167MM35_CALVF</name>
<sequence>MPTLLKSVLAAVGLDALQTATWDIHLIFLQRAVRLFAYGASTLILALMFSALGFSDTQIGIFMTLTLLGDVLISLVLTLVADKVGRRRILVAGALLMMASGVVFALSGSFVVLLIAAIVGVISPSGNEIGPFRSVEESIQAQLTPAHLRAEIFAISGLVGSLATALGQISIGWFTRHMQDTAGWSEIATYRATFWLYSVCAAVKLLLTLMMSEVCEVEAPIAEYMPVGTDDDIPLSAKDSPMIEEPPTQITPVEQPGILSKAASLFPSLSKESKNTVVKLALLLGLDSGASGLIPMSLMVYYFSQKFHLPTNTLGIIFFTTSIVASISQLLSASVAKRFGLIRTMFFTHFPSSLMLALIPVPNVYFASTVLVIRFCTGSMDVAPRTALISQLVLNDERTSVMGILNTVRTLTQAIGPWISGGLSERGNLWISFVVAAGLKSVYDFGMLAMFINVGPRDEDVTS</sequence>
<evidence type="ECO:0000313" key="4">
    <source>
        <dbReference type="EMBL" id="KZO96861.1"/>
    </source>
</evidence>
<dbReference type="InterPro" id="IPR036259">
    <property type="entry name" value="MFS_trans_sf"/>
</dbReference>
<keyword evidence="2" id="KW-0472">Membrane</keyword>
<protein>
    <submittedName>
        <fullName evidence="4">MFS general substrate transporter</fullName>
    </submittedName>
</protein>
<accession>A0A167MM35</accession>
<dbReference type="Pfam" id="PF07690">
    <property type="entry name" value="MFS_1"/>
    <property type="match status" value="2"/>
</dbReference>
<gene>
    <name evidence="4" type="ORF">CALVIDRAFT_563502</name>
</gene>
<feature type="transmembrane region" description="Helical" evidence="2">
    <location>
        <begin position="314"/>
        <end position="334"/>
    </location>
</feature>
<dbReference type="PROSITE" id="PS50850">
    <property type="entry name" value="MFS"/>
    <property type="match status" value="1"/>
</dbReference>
<dbReference type="PANTHER" id="PTHR23520">
    <property type="entry name" value="TRANSPORTER, PUTATIVE (AFU_ORTHOLOGUE AFUA_3G04000)-RELATED"/>
    <property type="match status" value="1"/>
</dbReference>
<dbReference type="EMBL" id="KV417282">
    <property type="protein sequence ID" value="KZO96861.1"/>
    <property type="molecule type" value="Genomic_DNA"/>
</dbReference>
<keyword evidence="2" id="KW-0812">Transmembrane</keyword>
<evidence type="ECO:0000256" key="2">
    <source>
        <dbReference type="SAM" id="Phobius"/>
    </source>
</evidence>
<keyword evidence="2" id="KW-1133">Transmembrane helix</keyword>
<comment type="subcellular location">
    <subcellularLocation>
        <location evidence="1">Membrane</location>
        <topology evidence="1">Multi-pass membrane protein</topology>
    </subcellularLocation>
</comment>
<feature type="transmembrane region" description="Helical" evidence="2">
    <location>
        <begin position="152"/>
        <end position="174"/>
    </location>
</feature>
<dbReference type="STRING" id="1330018.A0A167MM35"/>
<feature type="transmembrane region" description="Helical" evidence="2">
    <location>
        <begin position="60"/>
        <end position="81"/>
    </location>
</feature>
<evidence type="ECO:0000259" key="3">
    <source>
        <dbReference type="PROSITE" id="PS50850"/>
    </source>
</evidence>
<evidence type="ECO:0000256" key="1">
    <source>
        <dbReference type="ARBA" id="ARBA00004141"/>
    </source>
</evidence>
<feature type="domain" description="Major facilitator superfamily (MFS) profile" evidence="3">
    <location>
        <begin position="1"/>
        <end position="463"/>
    </location>
</feature>
<feature type="transmembrane region" description="Helical" evidence="2">
    <location>
        <begin position="35"/>
        <end position="54"/>
    </location>
</feature>
<dbReference type="Gene3D" id="1.20.1250.20">
    <property type="entry name" value="MFS general substrate transporter like domains"/>
    <property type="match status" value="1"/>
</dbReference>
<feature type="transmembrane region" description="Helical" evidence="2">
    <location>
        <begin position="194"/>
        <end position="211"/>
    </location>
</feature>
<organism evidence="4 5">
    <name type="scientific">Calocera viscosa (strain TUFC12733)</name>
    <dbReference type="NCBI Taxonomy" id="1330018"/>
    <lineage>
        <taxon>Eukaryota</taxon>
        <taxon>Fungi</taxon>
        <taxon>Dikarya</taxon>
        <taxon>Basidiomycota</taxon>
        <taxon>Agaricomycotina</taxon>
        <taxon>Dacrymycetes</taxon>
        <taxon>Dacrymycetales</taxon>
        <taxon>Dacrymycetaceae</taxon>
        <taxon>Calocera</taxon>
    </lineage>
</organism>
<dbReference type="PANTHER" id="PTHR23520:SF5">
    <property type="entry name" value="TRANSPORTER, PUTATIVE (AFU_ORTHOLOGUE AFUA_3G04000)-RELATED"/>
    <property type="match status" value="1"/>
</dbReference>
<dbReference type="GO" id="GO:0000329">
    <property type="term" value="C:fungal-type vacuole membrane"/>
    <property type="evidence" value="ECO:0007669"/>
    <property type="project" value="TreeGrafter"/>
</dbReference>
<dbReference type="OrthoDB" id="10027823at2759"/>
<dbReference type="InterPro" id="IPR020846">
    <property type="entry name" value="MFS_dom"/>
</dbReference>
<feature type="transmembrane region" description="Helical" evidence="2">
    <location>
        <begin position="280"/>
        <end position="302"/>
    </location>
</feature>
<feature type="transmembrane region" description="Helical" evidence="2">
    <location>
        <begin position="93"/>
        <end position="122"/>
    </location>
</feature>
<dbReference type="SUPFAM" id="SSF103473">
    <property type="entry name" value="MFS general substrate transporter"/>
    <property type="match status" value="1"/>
</dbReference>
<reference evidence="4 5" key="1">
    <citation type="journal article" date="2016" name="Mol. Biol. Evol.">
        <title>Comparative Genomics of Early-Diverging Mushroom-Forming Fungi Provides Insights into the Origins of Lignocellulose Decay Capabilities.</title>
        <authorList>
            <person name="Nagy L.G."/>
            <person name="Riley R."/>
            <person name="Tritt A."/>
            <person name="Adam C."/>
            <person name="Daum C."/>
            <person name="Floudas D."/>
            <person name="Sun H."/>
            <person name="Yadav J.S."/>
            <person name="Pangilinan J."/>
            <person name="Larsson K.H."/>
            <person name="Matsuura K."/>
            <person name="Barry K."/>
            <person name="Labutti K."/>
            <person name="Kuo R."/>
            <person name="Ohm R.A."/>
            <person name="Bhattacharya S.S."/>
            <person name="Shirouzu T."/>
            <person name="Yoshinaga Y."/>
            <person name="Martin F.M."/>
            <person name="Grigoriev I.V."/>
            <person name="Hibbett D.S."/>
        </authorList>
    </citation>
    <scope>NUCLEOTIDE SEQUENCE [LARGE SCALE GENOMIC DNA]</scope>
    <source>
        <strain evidence="4 5">TUFC12733</strain>
    </source>
</reference>
<dbReference type="InterPro" id="IPR011701">
    <property type="entry name" value="MFS"/>
</dbReference>
<dbReference type="GO" id="GO:0022857">
    <property type="term" value="F:transmembrane transporter activity"/>
    <property type="evidence" value="ECO:0007669"/>
    <property type="project" value="InterPro"/>
</dbReference>
<evidence type="ECO:0000313" key="5">
    <source>
        <dbReference type="Proteomes" id="UP000076738"/>
    </source>
</evidence>